<proteinExistence type="predicted"/>
<protein>
    <submittedName>
        <fullName evidence="2">Uncharacterized protein</fullName>
    </submittedName>
</protein>
<dbReference type="AlphaFoldDB" id="A0A914P381"/>
<evidence type="ECO:0000313" key="1">
    <source>
        <dbReference type="Proteomes" id="UP000887578"/>
    </source>
</evidence>
<keyword evidence="1" id="KW-1185">Reference proteome</keyword>
<reference evidence="2" key="1">
    <citation type="submission" date="2022-11" db="UniProtKB">
        <authorList>
            <consortium name="WormBaseParasite"/>
        </authorList>
    </citation>
    <scope>IDENTIFICATION</scope>
</reference>
<sequence length="187" mass="21814">MFININLIYFRNYITLSSSRSIIQKNNLNNSIAQSVKNRKRPNKRKNYQKNFREIPIKDIIIGCNNRGVPDTRCLVPEENNPNFVKEYTKKAREYFYCNGCGTKQKLVGGKMIGNIFYAPENHLEICFPILRATAENRLRNNKDKAPKKQLRKKNVASKTVQNDYALIEMQQQESEEDFVEAETNQS</sequence>
<organism evidence="1 2">
    <name type="scientific">Panagrolaimus davidi</name>
    <dbReference type="NCBI Taxonomy" id="227884"/>
    <lineage>
        <taxon>Eukaryota</taxon>
        <taxon>Metazoa</taxon>
        <taxon>Ecdysozoa</taxon>
        <taxon>Nematoda</taxon>
        <taxon>Chromadorea</taxon>
        <taxon>Rhabditida</taxon>
        <taxon>Tylenchina</taxon>
        <taxon>Panagrolaimomorpha</taxon>
        <taxon>Panagrolaimoidea</taxon>
        <taxon>Panagrolaimidae</taxon>
        <taxon>Panagrolaimus</taxon>
    </lineage>
</organism>
<name>A0A914P381_9BILA</name>
<dbReference type="WBParaSite" id="PDA_v2.g11730.t1">
    <property type="protein sequence ID" value="PDA_v2.g11730.t1"/>
    <property type="gene ID" value="PDA_v2.g11730"/>
</dbReference>
<evidence type="ECO:0000313" key="2">
    <source>
        <dbReference type="WBParaSite" id="PDA_v2.g11730.t1"/>
    </source>
</evidence>
<dbReference type="Proteomes" id="UP000887578">
    <property type="component" value="Unplaced"/>
</dbReference>
<accession>A0A914P381</accession>